<dbReference type="AlphaFoldDB" id="A0A7J6QCJ0"/>
<accession>A0A7J6QCJ0</accession>
<evidence type="ECO:0000313" key="3">
    <source>
        <dbReference type="Proteomes" id="UP000574390"/>
    </source>
</evidence>
<keyword evidence="2" id="KW-0418">Kinase</keyword>
<dbReference type="Proteomes" id="UP000574390">
    <property type="component" value="Unassembled WGS sequence"/>
</dbReference>
<gene>
    <name evidence="2" type="primary">YAK1_8</name>
    <name evidence="2" type="ORF">FOZ62_016326</name>
</gene>
<feature type="compositionally biased region" description="Polar residues" evidence="1">
    <location>
        <begin position="65"/>
        <end position="74"/>
    </location>
</feature>
<dbReference type="EMBL" id="JABANM010030981">
    <property type="protein sequence ID" value="KAF4705340.1"/>
    <property type="molecule type" value="Genomic_DNA"/>
</dbReference>
<keyword evidence="2" id="KW-0808">Transferase</keyword>
<proteinExistence type="predicted"/>
<feature type="compositionally biased region" description="Polar residues" evidence="1">
    <location>
        <begin position="8"/>
        <end position="22"/>
    </location>
</feature>
<feature type="region of interest" description="Disordered" evidence="1">
    <location>
        <begin position="1"/>
        <end position="88"/>
    </location>
</feature>
<name>A0A7J6QCJ0_PEROL</name>
<reference evidence="2 3" key="1">
    <citation type="submission" date="2020-04" db="EMBL/GenBank/DDBJ databases">
        <title>Perkinsus olseni comparative genomics.</title>
        <authorList>
            <person name="Bogema D.R."/>
        </authorList>
    </citation>
    <scope>NUCLEOTIDE SEQUENCE [LARGE SCALE GENOMIC DNA]</scope>
    <source>
        <strain evidence="2">ATCC PRA-205</strain>
    </source>
</reference>
<evidence type="ECO:0000313" key="2">
    <source>
        <dbReference type="EMBL" id="KAF4705340.1"/>
    </source>
</evidence>
<organism evidence="2 3">
    <name type="scientific">Perkinsus olseni</name>
    <name type="common">Perkinsus atlanticus</name>
    <dbReference type="NCBI Taxonomy" id="32597"/>
    <lineage>
        <taxon>Eukaryota</taxon>
        <taxon>Sar</taxon>
        <taxon>Alveolata</taxon>
        <taxon>Perkinsozoa</taxon>
        <taxon>Perkinsea</taxon>
        <taxon>Perkinsida</taxon>
        <taxon>Perkinsidae</taxon>
        <taxon>Perkinsus</taxon>
    </lineage>
</organism>
<evidence type="ECO:0000256" key="1">
    <source>
        <dbReference type="SAM" id="MobiDB-lite"/>
    </source>
</evidence>
<comment type="caution">
    <text evidence="2">The sequence shown here is derived from an EMBL/GenBank/DDBJ whole genome shotgun (WGS) entry which is preliminary data.</text>
</comment>
<sequence>GGGRQRSESIYSNASSPSQTAGPSGLRSFPQHQQQPVHVGSAPAASFMTQGGPGGSNRQGPVDEGNSNRNNSNKGIPLPDDTMPVSYRPALHKVPDSYFQGFIHGK</sequence>
<feature type="non-terminal residue" evidence="2">
    <location>
        <position position="1"/>
    </location>
</feature>
<protein>
    <submittedName>
        <fullName evidence="2">Dual specificity protein kinase yak1</fullName>
    </submittedName>
</protein>
<dbReference type="GO" id="GO:0016301">
    <property type="term" value="F:kinase activity"/>
    <property type="evidence" value="ECO:0007669"/>
    <property type="project" value="UniProtKB-KW"/>
</dbReference>